<dbReference type="CDD" id="cd06261">
    <property type="entry name" value="TM_PBP2"/>
    <property type="match status" value="1"/>
</dbReference>
<dbReference type="SUPFAM" id="SSF161098">
    <property type="entry name" value="MetI-like"/>
    <property type="match status" value="1"/>
</dbReference>
<dbReference type="GO" id="GO:0022857">
    <property type="term" value="F:transmembrane transporter activity"/>
    <property type="evidence" value="ECO:0007669"/>
    <property type="project" value="InterPro"/>
</dbReference>
<dbReference type="InterPro" id="IPR043429">
    <property type="entry name" value="ArtM/GltK/GlnP/TcyL/YhdX-like"/>
</dbReference>
<evidence type="ECO:0000256" key="4">
    <source>
        <dbReference type="ARBA" id="ARBA00022692"/>
    </source>
</evidence>
<dbReference type="PROSITE" id="PS50928">
    <property type="entry name" value="ABC_TM1"/>
    <property type="match status" value="1"/>
</dbReference>
<evidence type="ECO:0000256" key="3">
    <source>
        <dbReference type="ARBA" id="ARBA00022475"/>
    </source>
</evidence>
<keyword evidence="7 8" id="KW-0472">Membrane</keyword>
<organism evidence="10 11">
    <name type="scientific">Serinibacter salmoneus</name>
    <dbReference type="NCBI Taxonomy" id="556530"/>
    <lineage>
        <taxon>Bacteria</taxon>
        <taxon>Bacillati</taxon>
        <taxon>Actinomycetota</taxon>
        <taxon>Actinomycetes</taxon>
        <taxon>Micrococcales</taxon>
        <taxon>Beutenbergiaceae</taxon>
        <taxon>Serinibacter</taxon>
    </lineage>
</organism>
<gene>
    <name evidence="10" type="ORF">ATL40_0798</name>
</gene>
<dbReference type="InterPro" id="IPR035906">
    <property type="entry name" value="MetI-like_sf"/>
</dbReference>
<protein>
    <submittedName>
        <fullName evidence="10">Amino acid ABC transporter membrane protein (PAAT family)</fullName>
    </submittedName>
</protein>
<dbReference type="PANTHER" id="PTHR30614">
    <property type="entry name" value="MEMBRANE COMPONENT OF AMINO ACID ABC TRANSPORTER"/>
    <property type="match status" value="1"/>
</dbReference>
<accession>A0A2A9D065</accession>
<feature type="transmembrane region" description="Helical" evidence="8">
    <location>
        <begin position="242"/>
        <end position="262"/>
    </location>
</feature>
<dbReference type="RefSeq" id="WP_098468389.1">
    <property type="nucleotide sequence ID" value="NZ_PDJD01000001.1"/>
</dbReference>
<feature type="transmembrane region" description="Helical" evidence="8">
    <location>
        <begin position="104"/>
        <end position="127"/>
    </location>
</feature>
<keyword evidence="6 8" id="KW-1133">Transmembrane helix</keyword>
<dbReference type="PANTHER" id="PTHR30614:SF0">
    <property type="entry name" value="L-CYSTINE TRANSPORT SYSTEM PERMEASE PROTEIN TCYL"/>
    <property type="match status" value="1"/>
</dbReference>
<dbReference type="GO" id="GO:0043190">
    <property type="term" value="C:ATP-binding cassette (ABC) transporter complex"/>
    <property type="evidence" value="ECO:0007669"/>
    <property type="project" value="InterPro"/>
</dbReference>
<dbReference type="AlphaFoldDB" id="A0A2A9D065"/>
<feature type="domain" description="ABC transmembrane type-1" evidence="9">
    <location>
        <begin position="68"/>
        <end position="263"/>
    </location>
</feature>
<feature type="transmembrane region" description="Helical" evidence="8">
    <location>
        <begin position="25"/>
        <end position="44"/>
    </location>
</feature>
<comment type="similarity">
    <text evidence="8">Belongs to the binding-protein-dependent transport system permease family.</text>
</comment>
<evidence type="ECO:0000259" key="9">
    <source>
        <dbReference type="PROSITE" id="PS50928"/>
    </source>
</evidence>
<evidence type="ECO:0000256" key="6">
    <source>
        <dbReference type="ARBA" id="ARBA00022989"/>
    </source>
</evidence>
<evidence type="ECO:0000256" key="2">
    <source>
        <dbReference type="ARBA" id="ARBA00022448"/>
    </source>
</evidence>
<dbReference type="InterPro" id="IPR000515">
    <property type="entry name" value="MetI-like"/>
</dbReference>
<name>A0A2A9D065_9MICO</name>
<comment type="caution">
    <text evidence="10">The sequence shown here is derived from an EMBL/GenBank/DDBJ whole genome shotgun (WGS) entry which is preliminary data.</text>
</comment>
<proteinExistence type="inferred from homology"/>
<dbReference type="GO" id="GO:0006865">
    <property type="term" value="P:amino acid transport"/>
    <property type="evidence" value="ECO:0007669"/>
    <property type="project" value="UniProtKB-KW"/>
</dbReference>
<evidence type="ECO:0000313" key="11">
    <source>
        <dbReference type="Proteomes" id="UP000224915"/>
    </source>
</evidence>
<dbReference type="OrthoDB" id="3181282at2"/>
<feature type="transmembrane region" description="Helical" evidence="8">
    <location>
        <begin position="72"/>
        <end position="92"/>
    </location>
</feature>
<keyword evidence="4 8" id="KW-0812">Transmembrane</keyword>
<evidence type="ECO:0000313" key="10">
    <source>
        <dbReference type="EMBL" id="PFG19240.1"/>
    </source>
</evidence>
<comment type="subcellular location">
    <subcellularLocation>
        <location evidence="1 8">Cell membrane</location>
        <topology evidence="1 8">Multi-pass membrane protein</topology>
    </subcellularLocation>
</comment>
<evidence type="ECO:0000256" key="5">
    <source>
        <dbReference type="ARBA" id="ARBA00022970"/>
    </source>
</evidence>
<evidence type="ECO:0000256" key="7">
    <source>
        <dbReference type="ARBA" id="ARBA00023136"/>
    </source>
</evidence>
<dbReference type="EMBL" id="PDJD01000001">
    <property type="protein sequence ID" value="PFG19240.1"/>
    <property type="molecule type" value="Genomic_DNA"/>
</dbReference>
<feature type="transmembrane region" description="Helical" evidence="8">
    <location>
        <begin position="133"/>
        <end position="155"/>
    </location>
</feature>
<dbReference type="Gene3D" id="1.10.3720.10">
    <property type="entry name" value="MetI-like"/>
    <property type="match status" value="1"/>
</dbReference>
<keyword evidence="2 8" id="KW-0813">Transport</keyword>
<dbReference type="Proteomes" id="UP000224915">
    <property type="component" value="Unassembled WGS sequence"/>
</dbReference>
<evidence type="ECO:0000256" key="1">
    <source>
        <dbReference type="ARBA" id="ARBA00004651"/>
    </source>
</evidence>
<keyword evidence="11" id="KW-1185">Reference proteome</keyword>
<keyword evidence="3" id="KW-1003">Cell membrane</keyword>
<reference evidence="10 11" key="1">
    <citation type="submission" date="2017-10" db="EMBL/GenBank/DDBJ databases">
        <title>Sequencing the genomes of 1000 actinobacteria strains.</title>
        <authorList>
            <person name="Klenk H.-P."/>
        </authorList>
    </citation>
    <scope>NUCLEOTIDE SEQUENCE [LARGE SCALE GENOMIC DNA]</scope>
    <source>
        <strain evidence="10 11">DSM 21801</strain>
    </source>
</reference>
<keyword evidence="5" id="KW-0029">Amino-acid transport</keyword>
<dbReference type="InterPro" id="IPR010065">
    <property type="entry name" value="AA_ABC_transptr_permease_3TM"/>
</dbReference>
<evidence type="ECO:0000256" key="8">
    <source>
        <dbReference type="RuleBase" id="RU363032"/>
    </source>
</evidence>
<dbReference type="NCBIfam" id="TIGR01726">
    <property type="entry name" value="HEQRo_perm_3TM"/>
    <property type="match status" value="1"/>
</dbReference>
<sequence length="274" mass="29252">MTVDLSAEASTARFSPRQRARISRGVQYTVLLALLVVVLVSADWSRVGETVFNLASAQELIGDLPQAFLNTLTYTLAAFVVGITLGTLLALMRLSSVGPYRWIATVYTEFFRGIPALLVVITVYYALPQAFGISLSSVAAISAISLGSVAAAYIAETMRAGIQAVPKGQVEAARSLGMSHTRTLIKVVLPQAFRTVLPPLTNELLLLTKDTSLLFAIGMTPVQYELTKIGRDALSSGAGGGLTPLFLVGACYLIITIPLGFLTRWLERRTGGTA</sequence>
<dbReference type="Pfam" id="PF00528">
    <property type="entry name" value="BPD_transp_1"/>
    <property type="match status" value="1"/>
</dbReference>